<proteinExistence type="predicted"/>
<evidence type="ECO:0000313" key="4">
    <source>
        <dbReference type="Proteomes" id="UP000487757"/>
    </source>
</evidence>
<gene>
    <name evidence="3" type="ORF">GJU39_17425</name>
</gene>
<dbReference type="SUPFAM" id="SSF55874">
    <property type="entry name" value="ATPase domain of HSP90 chaperone/DNA topoisomerase II/histidine kinase"/>
    <property type="match status" value="1"/>
</dbReference>
<feature type="transmembrane region" description="Helical" evidence="1">
    <location>
        <begin position="108"/>
        <end position="130"/>
    </location>
</feature>
<dbReference type="InterPro" id="IPR050640">
    <property type="entry name" value="Bact_2-comp_sensor_kinase"/>
</dbReference>
<reference evidence="3 4" key="1">
    <citation type="submission" date="2019-11" db="EMBL/GenBank/DDBJ databases">
        <title>Pedobacter petrophilus genome.</title>
        <authorList>
            <person name="Feldbauer M.J."/>
            <person name="Newman J.D."/>
        </authorList>
    </citation>
    <scope>NUCLEOTIDE SEQUENCE [LARGE SCALE GENOMIC DNA]</scope>
    <source>
        <strain evidence="3 4">LMG 29686</strain>
    </source>
</reference>
<dbReference type="Pfam" id="PF06580">
    <property type="entry name" value="His_kinase"/>
    <property type="match status" value="1"/>
</dbReference>
<dbReference type="InterPro" id="IPR010559">
    <property type="entry name" value="Sig_transdc_His_kin_internal"/>
</dbReference>
<dbReference type="OrthoDB" id="9792992at2"/>
<organism evidence="3 4">
    <name type="scientific">Pedobacter petrophilus</name>
    <dbReference type="NCBI Taxonomy" id="1908241"/>
    <lineage>
        <taxon>Bacteria</taxon>
        <taxon>Pseudomonadati</taxon>
        <taxon>Bacteroidota</taxon>
        <taxon>Sphingobacteriia</taxon>
        <taxon>Sphingobacteriales</taxon>
        <taxon>Sphingobacteriaceae</taxon>
        <taxon>Pedobacter</taxon>
    </lineage>
</organism>
<name>A0A7K0G4G5_9SPHI</name>
<dbReference type="GO" id="GO:0016020">
    <property type="term" value="C:membrane"/>
    <property type="evidence" value="ECO:0007669"/>
    <property type="project" value="InterPro"/>
</dbReference>
<dbReference type="GO" id="GO:0000155">
    <property type="term" value="F:phosphorelay sensor kinase activity"/>
    <property type="evidence" value="ECO:0007669"/>
    <property type="project" value="InterPro"/>
</dbReference>
<feature type="transmembrane region" description="Helical" evidence="1">
    <location>
        <begin position="77"/>
        <end position="96"/>
    </location>
</feature>
<feature type="domain" description="Signal transduction histidine kinase internal region" evidence="2">
    <location>
        <begin position="236"/>
        <end position="313"/>
    </location>
</feature>
<dbReference type="Proteomes" id="UP000487757">
    <property type="component" value="Unassembled WGS sequence"/>
</dbReference>
<sequence length="423" mass="49605">MLFIMRKICELYLHYCKYLITGKSKIFLFIKRKNIYLSLNFFSTKSHINTTKLNIRHTAKGNFKRVQELGLDIKYTTTIRIALHLILWILLGYMYYRSYSKFDKTMGWLLVGKDLVAVTSIFYIGSYFILDRYLFKGKFFITILFMVLSYLWWAALTYFVCLYLKANLAADSKLLLYANVVVKSEFTGIFSIKMFLFYFLDFLYLLFPPLSIKLMKSTVAQSNKRIALERDNLNLEINFLKAQINPHFLFNTLNNIYRMVNKQDEQTGPMVLHLAGLMRYTLYESNDPEVLLSREIEFIRDYLELESIRYGDEVQIDLDIDKPENPLFIVPLIIFPFIENAFKHGPDASIESAWIKIKIKVLGNQLFFEVANSCTHSLPKTKFGGLGIANIQKRLLIHYPNAHELIINNEPNQYTVTLKLQLK</sequence>
<dbReference type="EMBL" id="WKKH01000033">
    <property type="protein sequence ID" value="MRX77866.1"/>
    <property type="molecule type" value="Genomic_DNA"/>
</dbReference>
<dbReference type="PANTHER" id="PTHR34220">
    <property type="entry name" value="SENSOR HISTIDINE KINASE YPDA"/>
    <property type="match status" value="1"/>
</dbReference>
<protein>
    <recommendedName>
        <fullName evidence="2">Signal transduction histidine kinase internal region domain-containing protein</fullName>
    </recommendedName>
</protein>
<evidence type="ECO:0000256" key="1">
    <source>
        <dbReference type="SAM" id="Phobius"/>
    </source>
</evidence>
<dbReference type="PANTHER" id="PTHR34220:SF7">
    <property type="entry name" value="SENSOR HISTIDINE KINASE YPDA"/>
    <property type="match status" value="1"/>
</dbReference>
<feature type="transmembrane region" description="Helical" evidence="1">
    <location>
        <begin position="139"/>
        <end position="166"/>
    </location>
</feature>
<keyword evidence="1" id="KW-0812">Transmembrane</keyword>
<keyword evidence="4" id="KW-1185">Reference proteome</keyword>
<keyword evidence="1" id="KW-1133">Transmembrane helix</keyword>
<feature type="transmembrane region" description="Helical" evidence="1">
    <location>
        <begin position="186"/>
        <end position="207"/>
    </location>
</feature>
<evidence type="ECO:0000313" key="3">
    <source>
        <dbReference type="EMBL" id="MRX77866.1"/>
    </source>
</evidence>
<evidence type="ECO:0000259" key="2">
    <source>
        <dbReference type="Pfam" id="PF06580"/>
    </source>
</evidence>
<dbReference type="AlphaFoldDB" id="A0A7K0G4G5"/>
<accession>A0A7K0G4G5</accession>
<keyword evidence="1" id="KW-0472">Membrane</keyword>
<dbReference type="Gene3D" id="3.30.565.10">
    <property type="entry name" value="Histidine kinase-like ATPase, C-terminal domain"/>
    <property type="match status" value="1"/>
</dbReference>
<dbReference type="InterPro" id="IPR036890">
    <property type="entry name" value="HATPase_C_sf"/>
</dbReference>
<comment type="caution">
    <text evidence="3">The sequence shown here is derived from an EMBL/GenBank/DDBJ whole genome shotgun (WGS) entry which is preliminary data.</text>
</comment>